<dbReference type="Gramene" id="mRNA:HanXRQr2_Chr17g0829471">
    <property type="protein sequence ID" value="mRNA:HanXRQr2_Chr17g0829471"/>
    <property type="gene ID" value="HanXRQr2_Chr17g0829471"/>
</dbReference>
<keyword evidence="4" id="KW-0863">Zinc-finger</keyword>
<evidence type="ECO:0000313" key="7">
    <source>
        <dbReference type="Proteomes" id="UP000215914"/>
    </source>
</evidence>
<organism evidence="6 7">
    <name type="scientific">Helianthus annuus</name>
    <name type="common">Common sunflower</name>
    <dbReference type="NCBI Taxonomy" id="4232"/>
    <lineage>
        <taxon>Eukaryota</taxon>
        <taxon>Viridiplantae</taxon>
        <taxon>Streptophyta</taxon>
        <taxon>Embryophyta</taxon>
        <taxon>Tracheophyta</taxon>
        <taxon>Spermatophyta</taxon>
        <taxon>Magnoliopsida</taxon>
        <taxon>eudicotyledons</taxon>
        <taxon>Gunneridae</taxon>
        <taxon>Pentapetalae</taxon>
        <taxon>asterids</taxon>
        <taxon>campanulids</taxon>
        <taxon>Asterales</taxon>
        <taxon>Asteraceae</taxon>
        <taxon>Asteroideae</taxon>
        <taxon>Heliantheae alliance</taxon>
        <taxon>Heliantheae</taxon>
        <taxon>Helianthus</taxon>
    </lineage>
</organism>
<evidence type="ECO:0000256" key="2">
    <source>
        <dbReference type="ARBA" id="ARBA00022737"/>
    </source>
</evidence>
<dbReference type="InterPro" id="IPR001680">
    <property type="entry name" value="WD40_rpt"/>
</dbReference>
<name>A0A9K3GXE6_HELAN</name>
<dbReference type="AlphaFoldDB" id="A0A9K3GXE6"/>
<dbReference type="SMART" id="SM00320">
    <property type="entry name" value="WD40"/>
    <property type="match status" value="6"/>
</dbReference>
<dbReference type="PROSITE" id="PS50103">
    <property type="entry name" value="ZF_C3H1"/>
    <property type="match status" value="1"/>
</dbReference>
<dbReference type="Gene3D" id="3.30.1370.210">
    <property type="match status" value="1"/>
</dbReference>
<dbReference type="InterPro" id="IPR036322">
    <property type="entry name" value="WD40_repeat_dom_sf"/>
</dbReference>
<reference evidence="6" key="1">
    <citation type="journal article" date="2017" name="Nature">
        <title>The sunflower genome provides insights into oil metabolism, flowering and Asterid evolution.</title>
        <authorList>
            <person name="Badouin H."/>
            <person name="Gouzy J."/>
            <person name="Grassa C.J."/>
            <person name="Murat F."/>
            <person name="Staton S.E."/>
            <person name="Cottret L."/>
            <person name="Lelandais-Briere C."/>
            <person name="Owens G.L."/>
            <person name="Carrere S."/>
            <person name="Mayjonade B."/>
            <person name="Legrand L."/>
            <person name="Gill N."/>
            <person name="Kane N.C."/>
            <person name="Bowers J.E."/>
            <person name="Hubner S."/>
            <person name="Bellec A."/>
            <person name="Berard A."/>
            <person name="Berges H."/>
            <person name="Blanchet N."/>
            <person name="Boniface M.C."/>
            <person name="Brunel D."/>
            <person name="Catrice O."/>
            <person name="Chaidir N."/>
            <person name="Claudel C."/>
            <person name="Donnadieu C."/>
            <person name="Faraut T."/>
            <person name="Fievet G."/>
            <person name="Helmstetter N."/>
            <person name="King M."/>
            <person name="Knapp S.J."/>
            <person name="Lai Z."/>
            <person name="Le Paslier M.C."/>
            <person name="Lippi Y."/>
            <person name="Lorenzon L."/>
            <person name="Mandel J.R."/>
            <person name="Marage G."/>
            <person name="Marchand G."/>
            <person name="Marquand E."/>
            <person name="Bret-Mestries E."/>
            <person name="Morien E."/>
            <person name="Nambeesan S."/>
            <person name="Nguyen T."/>
            <person name="Pegot-Espagnet P."/>
            <person name="Pouilly N."/>
            <person name="Raftis F."/>
            <person name="Sallet E."/>
            <person name="Schiex T."/>
            <person name="Thomas J."/>
            <person name="Vandecasteele C."/>
            <person name="Vares D."/>
            <person name="Vear F."/>
            <person name="Vautrin S."/>
            <person name="Crespi M."/>
            <person name="Mangin B."/>
            <person name="Burke J.M."/>
            <person name="Salse J."/>
            <person name="Munos S."/>
            <person name="Vincourt P."/>
            <person name="Rieseberg L.H."/>
            <person name="Langlade N.B."/>
        </authorList>
    </citation>
    <scope>NUCLEOTIDE SEQUENCE</scope>
    <source>
        <tissue evidence="6">Leaves</tissue>
    </source>
</reference>
<dbReference type="EMBL" id="MNCJ02000332">
    <property type="protein sequence ID" value="KAF5757674.1"/>
    <property type="molecule type" value="Genomic_DNA"/>
</dbReference>
<accession>A0A9K3GXE6</accession>
<dbReference type="PROSITE" id="PS00678">
    <property type="entry name" value="WD_REPEATS_1"/>
    <property type="match status" value="1"/>
</dbReference>
<dbReference type="SMART" id="SM00356">
    <property type="entry name" value="ZnF_C3H1"/>
    <property type="match status" value="1"/>
</dbReference>
<sequence length="462" mass="51034">MAVTAARRLSTKPNTPVFKRTNQQNNNIATRYHHPNSAAVCKYWLQGRCTRNPCRFLHPNQHDYVWKNPNSSPPKRKVINNKENCDFNRTEQKAIASKNINHKENCDYNRTAPKTEQKAICDYDRTGPKTEQKAIASKNDTTEENGVKVESVKCHNLHSWFGDKGLSVLARLEGHSKDVTGIVFPSGSSNLYCGSKDKSLRVWDCNSGQCVDVINFDEECGTLVEEGPWIFAGLRDMIKAWNRETQNAVVIRASGGMVNAITMFEDVLFAGTEDGTVLSWKSTSKSSFSDESTSLKGHTGSVLSLIIGAKKLFSGSADCTIRVWDVESLECKHVLNGHSGDVTSVICWDQYLFSGSLDKTIKVWGATASGNIEEVYRHDADDGVLAFCGMHDSEEKPILLCSCKDDGVCIYDLPSFGVRGRIYSRHDVKAIQVGSEGLLFTGDAAGLVSVWKPNGESVSKSQ</sequence>
<dbReference type="Proteomes" id="UP000215914">
    <property type="component" value="Unassembled WGS sequence"/>
</dbReference>
<dbReference type="GO" id="GO:0008270">
    <property type="term" value="F:zinc ion binding"/>
    <property type="evidence" value="ECO:0007669"/>
    <property type="project" value="UniProtKB-KW"/>
</dbReference>
<dbReference type="InterPro" id="IPR000571">
    <property type="entry name" value="Znf_CCCH"/>
</dbReference>
<keyword evidence="7" id="KW-1185">Reference proteome</keyword>
<evidence type="ECO:0000256" key="4">
    <source>
        <dbReference type="PROSITE-ProRule" id="PRU00723"/>
    </source>
</evidence>
<dbReference type="InterPro" id="IPR044715">
    <property type="entry name" value="WDR86-like"/>
</dbReference>
<dbReference type="Gene3D" id="2.130.10.10">
    <property type="entry name" value="YVTN repeat-like/Quinoprotein amine dehydrogenase"/>
    <property type="match status" value="2"/>
</dbReference>
<feature type="repeat" description="WD" evidence="3">
    <location>
        <begin position="172"/>
        <end position="213"/>
    </location>
</feature>
<dbReference type="PRINTS" id="PR00320">
    <property type="entry name" value="GPROTEINBRPT"/>
</dbReference>
<evidence type="ECO:0000256" key="1">
    <source>
        <dbReference type="ARBA" id="ARBA00022574"/>
    </source>
</evidence>
<dbReference type="PANTHER" id="PTHR44489:SF16">
    <property type="entry name" value="ANAPHASE-PROMOTING COMPLEX SUBUNIT 4 WD40 DOMAIN-CONTAINING PROTEIN"/>
    <property type="match status" value="1"/>
</dbReference>
<evidence type="ECO:0000259" key="5">
    <source>
        <dbReference type="PROSITE" id="PS50103"/>
    </source>
</evidence>
<feature type="repeat" description="WD" evidence="3">
    <location>
        <begin position="295"/>
        <end position="334"/>
    </location>
</feature>
<keyword evidence="4" id="KW-0862">Zinc</keyword>
<keyword evidence="2" id="KW-0677">Repeat</keyword>
<proteinExistence type="predicted"/>
<comment type="caution">
    <text evidence="6">The sequence shown here is derived from an EMBL/GenBank/DDBJ whole genome shotgun (WGS) entry which is preliminary data.</text>
</comment>
<evidence type="ECO:0000313" key="6">
    <source>
        <dbReference type="EMBL" id="KAF5757674.1"/>
    </source>
</evidence>
<dbReference type="PROSITE" id="PS50294">
    <property type="entry name" value="WD_REPEATS_REGION"/>
    <property type="match status" value="2"/>
</dbReference>
<feature type="zinc finger region" description="C3H1-type" evidence="4">
    <location>
        <begin position="35"/>
        <end position="61"/>
    </location>
</feature>
<evidence type="ECO:0000256" key="3">
    <source>
        <dbReference type="PROSITE-ProRule" id="PRU00221"/>
    </source>
</evidence>
<dbReference type="PANTHER" id="PTHR44489">
    <property type="match status" value="1"/>
</dbReference>
<dbReference type="SUPFAM" id="SSF50978">
    <property type="entry name" value="WD40 repeat-like"/>
    <property type="match status" value="1"/>
</dbReference>
<feature type="repeat" description="WD" evidence="3">
    <location>
        <begin position="335"/>
        <end position="374"/>
    </location>
</feature>
<reference evidence="6" key="2">
    <citation type="submission" date="2020-06" db="EMBL/GenBank/DDBJ databases">
        <title>Helianthus annuus Genome sequencing and assembly Release 2.</title>
        <authorList>
            <person name="Gouzy J."/>
            <person name="Langlade N."/>
            <person name="Munos S."/>
        </authorList>
    </citation>
    <scope>NUCLEOTIDE SEQUENCE</scope>
    <source>
        <tissue evidence="6">Leaves</tissue>
    </source>
</reference>
<dbReference type="Pfam" id="PF00400">
    <property type="entry name" value="WD40"/>
    <property type="match status" value="3"/>
</dbReference>
<dbReference type="InterPro" id="IPR019775">
    <property type="entry name" value="WD40_repeat_CS"/>
</dbReference>
<keyword evidence="1 3" id="KW-0853">WD repeat</keyword>
<feature type="domain" description="C3H1-type" evidence="5">
    <location>
        <begin position="35"/>
        <end position="61"/>
    </location>
</feature>
<gene>
    <name evidence="6" type="ORF">HanXRQr2_Chr17g0829471</name>
</gene>
<dbReference type="InterPro" id="IPR015943">
    <property type="entry name" value="WD40/YVTN_repeat-like_dom_sf"/>
</dbReference>
<protein>
    <submittedName>
        <fullName evidence="6">Transcription factor C3H family</fullName>
    </submittedName>
</protein>
<keyword evidence="4" id="KW-0479">Metal-binding</keyword>
<dbReference type="InterPro" id="IPR020472">
    <property type="entry name" value="WD40_PAC1"/>
</dbReference>
<dbReference type="PROSITE" id="PS50082">
    <property type="entry name" value="WD_REPEATS_2"/>
    <property type="match status" value="3"/>
</dbReference>